<dbReference type="SUPFAM" id="SSF56219">
    <property type="entry name" value="DNase I-like"/>
    <property type="match status" value="1"/>
</dbReference>
<evidence type="ECO:0000256" key="1">
    <source>
        <dbReference type="SAM" id="MobiDB-lite"/>
    </source>
</evidence>
<keyword evidence="4" id="KW-0378">Hydrolase</keyword>
<evidence type="ECO:0000256" key="2">
    <source>
        <dbReference type="SAM" id="Phobius"/>
    </source>
</evidence>
<dbReference type="EMBL" id="CP045809">
    <property type="protein sequence ID" value="QHN35744.1"/>
    <property type="molecule type" value="Genomic_DNA"/>
</dbReference>
<organism evidence="4 5">
    <name type="scientific">Gordonia pseudamarae</name>
    <dbReference type="NCBI Taxonomy" id="2831662"/>
    <lineage>
        <taxon>Bacteria</taxon>
        <taxon>Bacillati</taxon>
        <taxon>Actinomycetota</taxon>
        <taxon>Actinomycetes</taxon>
        <taxon>Mycobacteriales</taxon>
        <taxon>Gordoniaceae</taxon>
        <taxon>Gordonia</taxon>
    </lineage>
</organism>
<keyword evidence="2" id="KW-1133">Transmembrane helix</keyword>
<gene>
    <name evidence="4" type="ORF">GII31_13545</name>
</gene>
<keyword evidence="4" id="KW-0255">Endonuclease</keyword>
<keyword evidence="2" id="KW-0472">Membrane</keyword>
<dbReference type="InterPro" id="IPR005135">
    <property type="entry name" value="Endo/exonuclease/phosphatase"/>
</dbReference>
<feature type="region of interest" description="Disordered" evidence="1">
    <location>
        <begin position="1"/>
        <end position="23"/>
    </location>
</feature>
<proteinExistence type="predicted"/>
<dbReference type="GO" id="GO:0004519">
    <property type="term" value="F:endonuclease activity"/>
    <property type="evidence" value="ECO:0007669"/>
    <property type="project" value="UniProtKB-KW"/>
</dbReference>
<keyword evidence="5" id="KW-1185">Reference proteome</keyword>
<feature type="domain" description="Endonuclease/exonuclease/phosphatase" evidence="3">
    <location>
        <begin position="132"/>
        <end position="340"/>
    </location>
</feature>
<keyword evidence="4" id="KW-0540">Nuclease</keyword>
<evidence type="ECO:0000259" key="3">
    <source>
        <dbReference type="Pfam" id="PF03372"/>
    </source>
</evidence>
<evidence type="ECO:0000313" key="4">
    <source>
        <dbReference type="EMBL" id="QHN35744.1"/>
    </source>
</evidence>
<evidence type="ECO:0000313" key="5">
    <source>
        <dbReference type="Proteomes" id="UP001059836"/>
    </source>
</evidence>
<dbReference type="Proteomes" id="UP001059836">
    <property type="component" value="Chromosome"/>
</dbReference>
<protein>
    <submittedName>
        <fullName evidence="4">Endonuclease/exonuclease/phosphatase family protein</fullName>
    </submittedName>
</protein>
<name>A0ABX6IK57_9ACTN</name>
<reference evidence="4" key="1">
    <citation type="journal article" date="2021" name="Nat. Microbiol.">
        <title>Cocultivation of an ultrasmall environmental parasitic bacterium with lytic ability against bacteria associated with wastewater foams.</title>
        <authorList>
            <person name="Batinovic S."/>
            <person name="Rose J.J.A."/>
            <person name="Ratcliffe J."/>
            <person name="Seviour R.J."/>
            <person name="Petrovski S."/>
        </authorList>
    </citation>
    <scope>NUCLEOTIDE SEQUENCE</scope>
    <source>
        <strain evidence="4">CON9</strain>
    </source>
</reference>
<dbReference type="Gene3D" id="3.60.10.10">
    <property type="entry name" value="Endonuclease/exonuclease/phosphatase"/>
    <property type="match status" value="1"/>
</dbReference>
<feature type="transmembrane region" description="Helical" evidence="2">
    <location>
        <begin position="40"/>
        <end position="62"/>
    </location>
</feature>
<keyword evidence="2" id="KW-0812">Transmembrane</keyword>
<dbReference type="InterPro" id="IPR036691">
    <property type="entry name" value="Endo/exonu/phosph_ase_sf"/>
</dbReference>
<dbReference type="Pfam" id="PF03372">
    <property type="entry name" value="Exo_endo_phos"/>
    <property type="match status" value="1"/>
</dbReference>
<feature type="transmembrane region" description="Helical" evidence="2">
    <location>
        <begin position="97"/>
        <end position="118"/>
    </location>
</feature>
<feature type="transmembrane region" description="Helical" evidence="2">
    <location>
        <begin position="68"/>
        <end position="90"/>
    </location>
</feature>
<sequence length="350" mass="36918">MRGPSSWSTTCGSPAGQRSSSARCSVPDDARGVLWRGLRVAVLVAGAVMVAATLFAILLHYVPFTRPTLIALTSGVPFFLGTAVVSIVIFAGLKQWIATGVAAVVAAVLVQTQVPLFVGTDAPDGPTITVVSVNLLKGNGDLSAVEKLVRDSGADILSLQEVTTEWLDKARVSGLAQRLPFEQSEVVPFAAAAGSALLSRTPLRDRDIIDDTAFKNLRGVTDLPGARATRVLAIHPAAPTGDGRDWVHDTDTIKAYLHELGDGPVIAAGDYNATWDQARFRGFLRHGFADAGEQSGSGFLPTYPTNGRLGNRPVVAIDHVVIKGFVATSVRTHFVKGSDHRAIVVKLVAA</sequence>
<accession>A0ABX6IK57</accession>